<evidence type="ECO:0000259" key="7">
    <source>
        <dbReference type="Pfam" id="PF00460"/>
    </source>
</evidence>
<dbReference type="Pfam" id="PF22692">
    <property type="entry name" value="LlgE_F_G_D1"/>
    <property type="match status" value="1"/>
</dbReference>
<evidence type="ECO:0000259" key="8">
    <source>
        <dbReference type="Pfam" id="PF06429"/>
    </source>
</evidence>
<dbReference type="Pfam" id="PF06429">
    <property type="entry name" value="Flg_bbr_C"/>
    <property type="match status" value="1"/>
</dbReference>
<accession>A0A1H2PKI0</accession>
<organism evidence="10 11">
    <name type="scientific">Chitinasiproducens palmae</name>
    <dbReference type="NCBI Taxonomy" id="1770053"/>
    <lineage>
        <taxon>Bacteria</taxon>
        <taxon>Pseudomonadati</taxon>
        <taxon>Pseudomonadota</taxon>
        <taxon>Betaproteobacteria</taxon>
        <taxon>Burkholderiales</taxon>
        <taxon>Burkholderiaceae</taxon>
        <taxon>Chitinasiproducens</taxon>
    </lineage>
</organism>
<protein>
    <recommendedName>
        <fullName evidence="5 6">Flagellar basal-body rod protein FlgF</fullName>
    </recommendedName>
</protein>
<dbReference type="Pfam" id="PF00460">
    <property type="entry name" value="Flg_bb_rod"/>
    <property type="match status" value="1"/>
</dbReference>
<dbReference type="InterPro" id="IPR053967">
    <property type="entry name" value="LlgE_F_G-like_D1"/>
</dbReference>
<dbReference type="InterPro" id="IPR001444">
    <property type="entry name" value="Flag_bb_rod_N"/>
</dbReference>
<evidence type="ECO:0000259" key="9">
    <source>
        <dbReference type="Pfam" id="PF22692"/>
    </source>
</evidence>
<dbReference type="Proteomes" id="UP000243719">
    <property type="component" value="Unassembled WGS sequence"/>
</dbReference>
<keyword evidence="3 6" id="KW-0975">Bacterial flagellum</keyword>
<keyword evidence="10" id="KW-0969">Cilium</keyword>
<dbReference type="InterPro" id="IPR037925">
    <property type="entry name" value="FlgE/F/G-like"/>
</dbReference>
<evidence type="ECO:0000256" key="2">
    <source>
        <dbReference type="ARBA" id="ARBA00009677"/>
    </source>
</evidence>
<dbReference type="PANTHER" id="PTHR30435">
    <property type="entry name" value="FLAGELLAR PROTEIN"/>
    <property type="match status" value="1"/>
</dbReference>
<feature type="domain" description="Flagellar basal body rod protein N-terminal" evidence="7">
    <location>
        <begin position="5"/>
        <end position="35"/>
    </location>
</feature>
<dbReference type="SUPFAM" id="SSF117143">
    <property type="entry name" value="Flagellar hook protein flgE"/>
    <property type="match status" value="1"/>
</dbReference>
<sequence>MDAFIYTSMAGAARAMRSLEVHANNLANAETDGFRADLELAEDVPVAGSRLDARRMVRSQARSSMDAGTMVRTGRDLDLAIEGTGYFTVAGRDGEAYTRAGGFDVDGAGQLVLHGRAVLGMGGPIVLPEFERVFVGDDGTVSVTVPDEPTPQVVDRLLLVDPAPGTLRKDQYGLLVSADGASLPASDAVKVLGGVLEGSNVSPVDELAAAMSASRSFELQMRLYRLAGSMAEAGERLVRG</sequence>
<dbReference type="PANTHER" id="PTHR30435:SF18">
    <property type="entry name" value="FLAGELLAR BASAL-BODY ROD PROTEIN FLGF"/>
    <property type="match status" value="1"/>
</dbReference>
<gene>
    <name evidence="10" type="ORF">SAMN05216551_102132</name>
</gene>
<keyword evidence="10" id="KW-0282">Flagellum</keyword>
<dbReference type="GO" id="GO:0030694">
    <property type="term" value="C:bacterial-type flagellum basal body, rod"/>
    <property type="evidence" value="ECO:0007669"/>
    <property type="project" value="UniProtKB-UniRule"/>
</dbReference>
<dbReference type="RefSeq" id="WP_091904907.1">
    <property type="nucleotide sequence ID" value="NZ_FNLO01000002.1"/>
</dbReference>
<dbReference type="NCBIfam" id="TIGR03506">
    <property type="entry name" value="FlgEFG_subfam"/>
    <property type="match status" value="1"/>
</dbReference>
<dbReference type="AlphaFoldDB" id="A0A1H2PKI0"/>
<evidence type="ECO:0000256" key="1">
    <source>
        <dbReference type="ARBA" id="ARBA00004117"/>
    </source>
</evidence>
<evidence type="ECO:0000256" key="3">
    <source>
        <dbReference type="ARBA" id="ARBA00023143"/>
    </source>
</evidence>
<evidence type="ECO:0000256" key="6">
    <source>
        <dbReference type="RuleBase" id="RU362116"/>
    </source>
</evidence>
<dbReference type="STRING" id="1770053.SAMN05216551_102132"/>
<keyword evidence="10" id="KW-0966">Cell projection</keyword>
<feature type="domain" description="Flagellar basal-body/hook protein C-terminal" evidence="8">
    <location>
        <begin position="194"/>
        <end position="236"/>
    </location>
</feature>
<evidence type="ECO:0000313" key="10">
    <source>
        <dbReference type="EMBL" id="SDV46952.1"/>
    </source>
</evidence>
<feature type="domain" description="Flagellar hook protein FlgE/F/G-like D1" evidence="9">
    <location>
        <begin position="80"/>
        <end position="143"/>
    </location>
</feature>
<dbReference type="OrthoDB" id="9804559at2"/>
<comment type="subunit">
    <text evidence="4 6">The basal body constitutes a major portion of the flagellar organelle and consists of five rings (E,L,P,S, and M) mounted on a central rod. The rod consists of about 26 subunits of FlgG in the distal portion, and FlgB, FlgC and FlgF are thought to build up the proximal portion of the rod with about 6 subunits each.</text>
</comment>
<reference evidence="11" key="1">
    <citation type="submission" date="2016-09" db="EMBL/GenBank/DDBJ databases">
        <authorList>
            <person name="Varghese N."/>
            <person name="Submissions S."/>
        </authorList>
    </citation>
    <scope>NUCLEOTIDE SEQUENCE [LARGE SCALE GENOMIC DNA]</scope>
    <source>
        <strain evidence="11">JS23</strain>
    </source>
</reference>
<comment type="subcellular location">
    <subcellularLocation>
        <location evidence="1 6">Bacterial flagellum basal body</location>
    </subcellularLocation>
</comment>
<dbReference type="InterPro" id="IPR010930">
    <property type="entry name" value="Flg_bb/hook_C_dom"/>
</dbReference>
<evidence type="ECO:0000256" key="5">
    <source>
        <dbReference type="ARBA" id="ARBA00040228"/>
    </source>
</evidence>
<evidence type="ECO:0000256" key="4">
    <source>
        <dbReference type="ARBA" id="ARBA00038560"/>
    </source>
</evidence>
<dbReference type="InterPro" id="IPR020013">
    <property type="entry name" value="Flagellar_FlgE/F/G"/>
</dbReference>
<proteinExistence type="inferred from homology"/>
<dbReference type="GO" id="GO:0071978">
    <property type="term" value="P:bacterial-type flagellum-dependent swarming motility"/>
    <property type="evidence" value="ECO:0007669"/>
    <property type="project" value="TreeGrafter"/>
</dbReference>
<name>A0A1H2PKI0_9BURK</name>
<keyword evidence="11" id="KW-1185">Reference proteome</keyword>
<dbReference type="NCBIfam" id="NF009280">
    <property type="entry name" value="PRK12640.1"/>
    <property type="match status" value="1"/>
</dbReference>
<dbReference type="EMBL" id="FNLO01000002">
    <property type="protein sequence ID" value="SDV46952.1"/>
    <property type="molecule type" value="Genomic_DNA"/>
</dbReference>
<evidence type="ECO:0000313" key="11">
    <source>
        <dbReference type="Proteomes" id="UP000243719"/>
    </source>
</evidence>
<comment type="similarity">
    <text evidence="2 6">Belongs to the flagella basal body rod proteins family.</text>
</comment>